<proteinExistence type="predicted"/>
<keyword evidence="6 9" id="KW-0472">Membrane</keyword>
<evidence type="ECO:0000256" key="1">
    <source>
        <dbReference type="ARBA" id="ARBA00004651"/>
    </source>
</evidence>
<keyword evidence="7" id="KW-0675">Receptor</keyword>
<keyword evidence="8" id="KW-0807">Transducer</keyword>
<dbReference type="GO" id="GO:0007268">
    <property type="term" value="P:chemical synaptic transmission"/>
    <property type="evidence" value="ECO:0007669"/>
    <property type="project" value="TreeGrafter"/>
</dbReference>
<feature type="transmembrane region" description="Helical" evidence="9">
    <location>
        <begin position="205"/>
        <end position="225"/>
    </location>
</feature>
<dbReference type="SUPFAM" id="SSF81321">
    <property type="entry name" value="Family A G protein-coupled receptor-like"/>
    <property type="match status" value="1"/>
</dbReference>
<accession>A0A9D4EZR2</accession>
<evidence type="ECO:0000256" key="7">
    <source>
        <dbReference type="ARBA" id="ARBA00023170"/>
    </source>
</evidence>
<dbReference type="GO" id="GO:0004993">
    <property type="term" value="F:G protein-coupled serotonin receptor activity"/>
    <property type="evidence" value="ECO:0007669"/>
    <property type="project" value="TreeGrafter"/>
</dbReference>
<feature type="transmembrane region" description="Helical" evidence="9">
    <location>
        <begin position="167"/>
        <end position="185"/>
    </location>
</feature>
<dbReference type="EMBL" id="JAIWYP010000008">
    <property type="protein sequence ID" value="KAH3787020.1"/>
    <property type="molecule type" value="Genomic_DNA"/>
</dbReference>
<feature type="transmembrane region" description="Helical" evidence="9">
    <location>
        <begin position="109"/>
        <end position="136"/>
    </location>
</feature>
<protein>
    <recommendedName>
        <fullName evidence="10">G-protein coupled receptors family 1 profile domain-containing protein</fullName>
    </recommendedName>
</protein>
<evidence type="ECO:0000256" key="9">
    <source>
        <dbReference type="SAM" id="Phobius"/>
    </source>
</evidence>
<dbReference type="Proteomes" id="UP000828390">
    <property type="component" value="Unassembled WGS sequence"/>
</dbReference>
<reference evidence="11" key="2">
    <citation type="submission" date="2020-11" db="EMBL/GenBank/DDBJ databases">
        <authorList>
            <person name="McCartney M.A."/>
            <person name="Auch B."/>
            <person name="Kono T."/>
            <person name="Mallez S."/>
            <person name="Becker A."/>
            <person name="Gohl D.M."/>
            <person name="Silverstein K.A.T."/>
            <person name="Koren S."/>
            <person name="Bechman K.B."/>
            <person name="Herman A."/>
            <person name="Abrahante J.E."/>
            <person name="Garbe J."/>
        </authorList>
    </citation>
    <scope>NUCLEOTIDE SEQUENCE</scope>
    <source>
        <strain evidence="11">Duluth1</strain>
        <tissue evidence="11">Whole animal</tissue>
    </source>
</reference>
<dbReference type="GO" id="GO:0045202">
    <property type="term" value="C:synapse"/>
    <property type="evidence" value="ECO:0007669"/>
    <property type="project" value="GOC"/>
</dbReference>
<feature type="domain" description="G-protein coupled receptors family 1 profile" evidence="10">
    <location>
        <begin position="1"/>
        <end position="222"/>
    </location>
</feature>
<evidence type="ECO:0000259" key="10">
    <source>
        <dbReference type="PROSITE" id="PS50262"/>
    </source>
</evidence>
<evidence type="ECO:0000256" key="3">
    <source>
        <dbReference type="ARBA" id="ARBA00022692"/>
    </source>
</evidence>
<dbReference type="InterPro" id="IPR017452">
    <property type="entry name" value="GPCR_Rhodpsn_7TM"/>
</dbReference>
<reference evidence="11" key="1">
    <citation type="journal article" date="2019" name="bioRxiv">
        <title>The Genome of the Zebra Mussel, Dreissena polymorpha: A Resource for Invasive Species Research.</title>
        <authorList>
            <person name="McCartney M.A."/>
            <person name="Auch B."/>
            <person name="Kono T."/>
            <person name="Mallez S."/>
            <person name="Zhang Y."/>
            <person name="Obille A."/>
            <person name="Becker A."/>
            <person name="Abrahante J.E."/>
            <person name="Garbe J."/>
            <person name="Badalamenti J.P."/>
            <person name="Herman A."/>
            <person name="Mangelson H."/>
            <person name="Liachko I."/>
            <person name="Sullivan S."/>
            <person name="Sone E.D."/>
            <person name="Koren S."/>
            <person name="Silverstein K.A.T."/>
            <person name="Beckman K.B."/>
            <person name="Gohl D.M."/>
        </authorList>
    </citation>
    <scope>NUCLEOTIDE SEQUENCE</scope>
    <source>
        <strain evidence="11">Duluth1</strain>
        <tissue evidence="11">Whole animal</tissue>
    </source>
</reference>
<dbReference type="PANTHER" id="PTHR24247">
    <property type="entry name" value="5-HYDROXYTRYPTAMINE RECEPTOR"/>
    <property type="match status" value="1"/>
</dbReference>
<keyword evidence="5" id="KW-0297">G-protein coupled receptor</keyword>
<dbReference type="PROSITE" id="PS50262">
    <property type="entry name" value="G_PROTEIN_RECEP_F1_2"/>
    <property type="match status" value="1"/>
</dbReference>
<dbReference type="GO" id="GO:0030594">
    <property type="term" value="F:neurotransmitter receptor activity"/>
    <property type="evidence" value="ECO:0007669"/>
    <property type="project" value="TreeGrafter"/>
</dbReference>
<feature type="transmembrane region" description="Helical" evidence="9">
    <location>
        <begin position="66"/>
        <end position="89"/>
    </location>
</feature>
<evidence type="ECO:0000313" key="12">
    <source>
        <dbReference type="Proteomes" id="UP000828390"/>
    </source>
</evidence>
<comment type="subcellular location">
    <subcellularLocation>
        <location evidence="1">Cell membrane</location>
        <topology evidence="1">Multi-pass membrane protein</topology>
    </subcellularLocation>
</comment>
<dbReference type="GO" id="GO:0030425">
    <property type="term" value="C:dendrite"/>
    <property type="evidence" value="ECO:0007669"/>
    <property type="project" value="TreeGrafter"/>
</dbReference>
<dbReference type="InterPro" id="IPR000276">
    <property type="entry name" value="GPCR_Rhodpsn"/>
</dbReference>
<dbReference type="PRINTS" id="PR00237">
    <property type="entry name" value="GPCRRHODOPSN"/>
</dbReference>
<dbReference type="Pfam" id="PF00001">
    <property type="entry name" value="7tm_1"/>
    <property type="match status" value="1"/>
</dbReference>
<keyword evidence="2" id="KW-1003">Cell membrane</keyword>
<dbReference type="GO" id="GO:0007187">
    <property type="term" value="P:G protein-coupled receptor signaling pathway, coupled to cyclic nucleotide second messenger"/>
    <property type="evidence" value="ECO:0007669"/>
    <property type="project" value="TreeGrafter"/>
</dbReference>
<dbReference type="Gene3D" id="1.20.1070.10">
    <property type="entry name" value="Rhodopsin 7-helix transmembrane proteins"/>
    <property type="match status" value="1"/>
</dbReference>
<evidence type="ECO:0000256" key="4">
    <source>
        <dbReference type="ARBA" id="ARBA00022989"/>
    </source>
</evidence>
<keyword evidence="3 9" id="KW-0812">Transmembrane</keyword>
<comment type="caution">
    <text evidence="11">The sequence shown here is derived from an EMBL/GenBank/DDBJ whole genome shotgun (WGS) entry which is preliminary data.</text>
</comment>
<evidence type="ECO:0000256" key="2">
    <source>
        <dbReference type="ARBA" id="ARBA00022475"/>
    </source>
</evidence>
<evidence type="ECO:0000256" key="8">
    <source>
        <dbReference type="ARBA" id="ARBA00023224"/>
    </source>
</evidence>
<sequence>MPVQITILFHDAASNIGLKFCDVINNLDVTLTSMSVFHLTMLTWERRVAICNPFGYAIVCSKKRLAIVYTAGWVTVAACSFGIIMPGYQTFEAEAWKLECQVVQPKCQFIVGIYFVVGASLITIVFPIALVLYFNINVICYVKKTRANNNNLGGSCESLTKNRRIRVTVTIAVLTGAFLFCWLPFTVVNVLDTIDGRMVPTTLTIFTLWLGYANSAANPLLYLLMQCNKCIGRG</sequence>
<evidence type="ECO:0000313" key="11">
    <source>
        <dbReference type="EMBL" id="KAH3787020.1"/>
    </source>
</evidence>
<keyword evidence="12" id="KW-1185">Reference proteome</keyword>
<dbReference type="GO" id="GO:0005886">
    <property type="term" value="C:plasma membrane"/>
    <property type="evidence" value="ECO:0007669"/>
    <property type="project" value="UniProtKB-SubCell"/>
</dbReference>
<gene>
    <name evidence="11" type="ORF">DPMN_165139</name>
</gene>
<name>A0A9D4EZR2_DREPO</name>
<evidence type="ECO:0000256" key="5">
    <source>
        <dbReference type="ARBA" id="ARBA00023040"/>
    </source>
</evidence>
<dbReference type="PANTHER" id="PTHR24247:SF202">
    <property type="entry name" value="5-HYDROXYTRYPTAMINE RECEPTOR 1"/>
    <property type="match status" value="1"/>
</dbReference>
<keyword evidence="4 9" id="KW-1133">Transmembrane helix</keyword>
<evidence type="ECO:0000256" key="6">
    <source>
        <dbReference type="ARBA" id="ARBA00023136"/>
    </source>
</evidence>
<dbReference type="AlphaFoldDB" id="A0A9D4EZR2"/>
<organism evidence="11 12">
    <name type="scientific">Dreissena polymorpha</name>
    <name type="common">Zebra mussel</name>
    <name type="synonym">Mytilus polymorpha</name>
    <dbReference type="NCBI Taxonomy" id="45954"/>
    <lineage>
        <taxon>Eukaryota</taxon>
        <taxon>Metazoa</taxon>
        <taxon>Spiralia</taxon>
        <taxon>Lophotrochozoa</taxon>
        <taxon>Mollusca</taxon>
        <taxon>Bivalvia</taxon>
        <taxon>Autobranchia</taxon>
        <taxon>Heteroconchia</taxon>
        <taxon>Euheterodonta</taxon>
        <taxon>Imparidentia</taxon>
        <taxon>Neoheterodontei</taxon>
        <taxon>Myida</taxon>
        <taxon>Dreissenoidea</taxon>
        <taxon>Dreissenidae</taxon>
        <taxon>Dreissena</taxon>
    </lineage>
</organism>